<dbReference type="InterPro" id="IPR002139">
    <property type="entry name" value="Ribo/fructo_kinase"/>
</dbReference>
<organism evidence="14 15">
    <name type="scientific">Robinsoniella peoriensis</name>
    <dbReference type="NCBI Taxonomy" id="180332"/>
    <lineage>
        <taxon>Bacteria</taxon>
        <taxon>Bacillati</taxon>
        <taxon>Bacillota</taxon>
        <taxon>Clostridia</taxon>
        <taxon>Lachnospirales</taxon>
        <taxon>Lachnospiraceae</taxon>
        <taxon>Robinsoniella</taxon>
    </lineage>
</organism>
<keyword evidence="5 12" id="KW-0479">Metal-binding</keyword>
<keyword evidence="8 12" id="KW-0067">ATP-binding</keyword>
<evidence type="ECO:0000256" key="5">
    <source>
        <dbReference type="ARBA" id="ARBA00022723"/>
    </source>
</evidence>
<feature type="binding site" evidence="12">
    <location>
        <position position="278"/>
    </location>
    <ligand>
        <name>K(+)</name>
        <dbReference type="ChEBI" id="CHEBI:29103"/>
    </ligand>
</feature>
<reference evidence="14 15" key="1">
    <citation type="journal article" date="2019" name="Anaerobe">
        <title>Detection of Robinsoniella peoriensis in multiple bone samples of a trauma patient.</title>
        <authorList>
            <person name="Schrottner P."/>
            <person name="Hartwich K."/>
            <person name="Bunk B."/>
            <person name="Schober I."/>
            <person name="Helbig S."/>
            <person name="Rudolph W.W."/>
            <person name="Gunzer F."/>
        </authorList>
    </citation>
    <scope>NUCLEOTIDE SEQUENCE [LARGE SCALE GENOMIC DNA]</scope>
    <source>
        <strain evidence="14 15">DSM 106044</strain>
    </source>
</reference>
<dbReference type="RefSeq" id="WP_027296167.1">
    <property type="nucleotide sequence ID" value="NZ_CABMJZ010000021.1"/>
</dbReference>
<feature type="binding site" evidence="12">
    <location>
        <position position="273"/>
    </location>
    <ligand>
        <name>K(+)</name>
        <dbReference type="ChEBI" id="CHEBI:29103"/>
    </ligand>
</feature>
<dbReference type="PROSITE" id="PS00584">
    <property type="entry name" value="PFKB_KINASES_2"/>
    <property type="match status" value="1"/>
</dbReference>
<comment type="catalytic activity">
    <reaction evidence="12">
        <text>D-ribose + ATP = D-ribose 5-phosphate + ADP + H(+)</text>
        <dbReference type="Rhea" id="RHEA:13697"/>
        <dbReference type="ChEBI" id="CHEBI:15378"/>
        <dbReference type="ChEBI" id="CHEBI:30616"/>
        <dbReference type="ChEBI" id="CHEBI:47013"/>
        <dbReference type="ChEBI" id="CHEBI:78346"/>
        <dbReference type="ChEBI" id="CHEBI:456216"/>
        <dbReference type="EC" id="2.7.1.15"/>
    </reaction>
</comment>
<dbReference type="GO" id="GO:0005829">
    <property type="term" value="C:cytosol"/>
    <property type="evidence" value="ECO:0007669"/>
    <property type="project" value="TreeGrafter"/>
</dbReference>
<keyword evidence="7 12" id="KW-0418">Kinase</keyword>
<dbReference type="PANTHER" id="PTHR10584:SF166">
    <property type="entry name" value="RIBOKINASE"/>
    <property type="match status" value="1"/>
</dbReference>
<feature type="active site" description="Proton acceptor" evidence="12">
    <location>
        <position position="243"/>
    </location>
</feature>
<evidence type="ECO:0000256" key="6">
    <source>
        <dbReference type="ARBA" id="ARBA00022741"/>
    </source>
</evidence>
<dbReference type="GO" id="GO:0019303">
    <property type="term" value="P:D-ribose catabolic process"/>
    <property type="evidence" value="ECO:0007669"/>
    <property type="project" value="UniProtKB-UniRule"/>
</dbReference>
<dbReference type="EC" id="2.7.1.15" evidence="2 12"/>
<evidence type="ECO:0000256" key="2">
    <source>
        <dbReference type="ARBA" id="ARBA00012035"/>
    </source>
</evidence>
<dbReference type="STRING" id="180332.GCA_000797495_04938"/>
<evidence type="ECO:0000256" key="10">
    <source>
        <dbReference type="ARBA" id="ARBA00022958"/>
    </source>
</evidence>
<evidence type="ECO:0000256" key="11">
    <source>
        <dbReference type="ARBA" id="ARBA00023277"/>
    </source>
</evidence>
<feature type="binding site" evidence="12">
    <location>
        <position position="138"/>
    </location>
    <ligand>
        <name>substrate</name>
    </ligand>
</feature>
<keyword evidence="10 12" id="KW-0630">Potassium</keyword>
<dbReference type="InterPro" id="IPR011611">
    <property type="entry name" value="PfkB_dom"/>
</dbReference>
<name>A0A4U8Q8H5_9FIRM</name>
<dbReference type="PROSITE" id="PS00583">
    <property type="entry name" value="PFKB_KINASES_1"/>
    <property type="match status" value="1"/>
</dbReference>
<comment type="caution">
    <text evidence="12">Lacks conserved residue(s) required for the propagation of feature annotation.</text>
</comment>
<comment type="similarity">
    <text evidence="12">Belongs to the carbohydrate kinase PfkB family. Ribokinase subfamily.</text>
</comment>
<protein>
    <recommendedName>
        <fullName evidence="3 12">Ribokinase</fullName>
        <shortName evidence="12">RK</shortName>
        <ecNumber evidence="2 12">2.7.1.15</ecNumber>
    </recommendedName>
</protein>
<feature type="binding site" evidence="12">
    <location>
        <begin position="10"/>
        <end position="12"/>
    </location>
    <ligand>
        <name>substrate</name>
    </ligand>
</feature>
<evidence type="ECO:0000259" key="13">
    <source>
        <dbReference type="Pfam" id="PF00294"/>
    </source>
</evidence>
<accession>A0A4U8Q8H5</accession>
<evidence type="ECO:0000313" key="14">
    <source>
        <dbReference type="EMBL" id="TLD01211.1"/>
    </source>
</evidence>
<dbReference type="PRINTS" id="PR00990">
    <property type="entry name" value="RIBOKINASE"/>
</dbReference>
<evidence type="ECO:0000256" key="12">
    <source>
        <dbReference type="HAMAP-Rule" id="MF_01987"/>
    </source>
</evidence>
<dbReference type="Gene3D" id="3.40.1190.20">
    <property type="match status" value="1"/>
</dbReference>
<feature type="domain" description="Carbohydrate kinase PfkB" evidence="13">
    <location>
        <begin position="3"/>
        <end position="284"/>
    </location>
</feature>
<proteinExistence type="inferred from homology"/>
<evidence type="ECO:0000256" key="7">
    <source>
        <dbReference type="ARBA" id="ARBA00022777"/>
    </source>
</evidence>
<dbReference type="UniPathway" id="UPA00916">
    <property type="reaction ID" value="UER00889"/>
</dbReference>
<keyword evidence="15" id="KW-1185">Reference proteome</keyword>
<evidence type="ECO:0000256" key="1">
    <source>
        <dbReference type="ARBA" id="ARBA00005380"/>
    </source>
</evidence>
<dbReference type="InterPro" id="IPR002173">
    <property type="entry name" value="Carboh/pur_kinase_PfkB_CS"/>
</dbReference>
<keyword evidence="11 12" id="KW-0119">Carbohydrate metabolism</keyword>
<comment type="subunit">
    <text evidence="12">Homodimer.</text>
</comment>
<comment type="activity regulation">
    <text evidence="12">Activated by a monovalent cation that binds near, but not in, the active site. The most likely occupant of the site in vivo is potassium. Ion binding induces a conformational change that may alter substrate affinity.</text>
</comment>
<evidence type="ECO:0000313" key="15">
    <source>
        <dbReference type="Proteomes" id="UP000306509"/>
    </source>
</evidence>
<dbReference type="GO" id="GO:0004747">
    <property type="term" value="F:ribokinase activity"/>
    <property type="evidence" value="ECO:0007669"/>
    <property type="project" value="UniProtKB-UniRule"/>
</dbReference>
<dbReference type="OrthoDB" id="9775849at2"/>
<feature type="binding site" evidence="12">
    <location>
        <position position="243"/>
    </location>
    <ligand>
        <name>substrate</name>
    </ligand>
</feature>
<feature type="binding site" evidence="12">
    <location>
        <position position="182"/>
    </location>
    <ligand>
        <name>ATP</name>
        <dbReference type="ChEBI" id="CHEBI:30616"/>
    </ligand>
</feature>
<feature type="binding site" evidence="12">
    <location>
        <position position="239"/>
    </location>
    <ligand>
        <name>K(+)</name>
        <dbReference type="ChEBI" id="CHEBI:29103"/>
    </ligand>
</feature>
<dbReference type="GO" id="GO:0005524">
    <property type="term" value="F:ATP binding"/>
    <property type="evidence" value="ECO:0007669"/>
    <property type="project" value="UniProtKB-UniRule"/>
</dbReference>
<comment type="cofactor">
    <cofactor evidence="12">
        <name>Mg(2+)</name>
        <dbReference type="ChEBI" id="CHEBI:18420"/>
    </cofactor>
    <text evidence="12">Requires a divalent cation, most likely magnesium in vivo, as an electrophilic catalyst to aid phosphoryl group transfer. It is the chelate of the metal and the nucleotide that is the actual substrate.</text>
</comment>
<gene>
    <name evidence="14" type="primary">rbsK_2</name>
    <name evidence="12" type="synonym">rbsK</name>
    <name evidence="14" type="ORF">DSM106044_02003</name>
</gene>
<feature type="binding site" evidence="12">
    <location>
        <begin position="210"/>
        <end position="215"/>
    </location>
    <ligand>
        <name>ATP</name>
        <dbReference type="ChEBI" id="CHEBI:30616"/>
    </ligand>
</feature>
<keyword evidence="6 12" id="KW-0547">Nucleotide-binding</keyword>
<dbReference type="PANTHER" id="PTHR10584">
    <property type="entry name" value="SUGAR KINASE"/>
    <property type="match status" value="1"/>
</dbReference>
<comment type="pathway">
    <text evidence="12">Carbohydrate metabolism; D-ribose degradation; D-ribose 5-phosphate from beta-D-ribopyranose: step 2/2.</text>
</comment>
<feature type="binding site" evidence="12">
    <location>
        <position position="267"/>
    </location>
    <ligand>
        <name>ATP</name>
        <dbReference type="ChEBI" id="CHEBI:30616"/>
    </ligand>
</feature>
<dbReference type="Proteomes" id="UP000306509">
    <property type="component" value="Unassembled WGS sequence"/>
</dbReference>
<dbReference type="HAMAP" id="MF_01987">
    <property type="entry name" value="Ribokinase"/>
    <property type="match status" value="1"/>
</dbReference>
<comment type="caution">
    <text evidence="14">The sequence shown here is derived from an EMBL/GenBank/DDBJ whole genome shotgun (WGS) entry which is preliminary data.</text>
</comment>
<feature type="binding site" evidence="12">
    <location>
        <begin position="242"/>
        <end position="243"/>
    </location>
    <ligand>
        <name>ATP</name>
        <dbReference type="ChEBI" id="CHEBI:30616"/>
    </ligand>
</feature>
<comment type="subcellular location">
    <subcellularLocation>
        <location evidence="12">Cytoplasm</location>
    </subcellularLocation>
</comment>
<keyword evidence="4 12" id="KW-0808">Transferase</keyword>
<dbReference type="AlphaFoldDB" id="A0A4U8Q8H5"/>
<feature type="binding site" evidence="12">
    <location>
        <begin position="38"/>
        <end position="42"/>
    </location>
    <ligand>
        <name>substrate</name>
    </ligand>
</feature>
<dbReference type="CDD" id="cd01174">
    <property type="entry name" value="ribokinase"/>
    <property type="match status" value="1"/>
</dbReference>
<sequence length="298" mass="31842">MKTAVVGSINMDMTVTAERIPLKGETLRGEDVHYIPGGKGANQAVAMAKLGAQVEMFGCVGDDDAGAALLENLQNAGVITDHIKVIPDVSTGLALITVGENDNTIIVVAGANNCVDREYVDQILDELRKCDIVLLQHEIPQETIEYVIEKCYESQVKIVLNPGPARPVRKEILDKVTYLTPNEHEAVILFGDEMTTGELLKKYPEKLIITQGSRGVATCLNSGEILVVPARKANVVDTTGAGDTLNGAFTVEIASGSDIKNALQFANTAASLSTEKFGAQGGMPCRSQVLDAMKEMEV</sequence>
<dbReference type="SUPFAM" id="SSF53613">
    <property type="entry name" value="Ribokinase-like"/>
    <property type="match status" value="1"/>
</dbReference>
<dbReference type="EMBL" id="QGQD01000043">
    <property type="protein sequence ID" value="TLD01211.1"/>
    <property type="molecule type" value="Genomic_DNA"/>
</dbReference>
<comment type="similarity">
    <text evidence="1">Belongs to the carbohydrate kinase pfkB family.</text>
</comment>
<comment type="function">
    <text evidence="12">Catalyzes the phosphorylation of ribose at O-5 in a reaction requiring ATP and magnesium. The resulting D-ribose-5-phosphate can then be used either for sythesis of nucleotides, histidine, and tryptophan, or as a component of the pentose phosphate pathway.</text>
</comment>
<dbReference type="GO" id="GO:0046872">
    <property type="term" value="F:metal ion binding"/>
    <property type="evidence" value="ECO:0007669"/>
    <property type="project" value="UniProtKB-KW"/>
</dbReference>
<feature type="binding site" evidence="12">
    <location>
        <position position="276"/>
    </location>
    <ligand>
        <name>K(+)</name>
        <dbReference type="ChEBI" id="CHEBI:29103"/>
    </ligand>
</feature>
<dbReference type="InterPro" id="IPR011877">
    <property type="entry name" value="Ribokinase"/>
</dbReference>
<evidence type="ECO:0000256" key="3">
    <source>
        <dbReference type="ARBA" id="ARBA00016943"/>
    </source>
</evidence>
<dbReference type="InterPro" id="IPR029056">
    <property type="entry name" value="Ribokinase-like"/>
</dbReference>
<evidence type="ECO:0000256" key="9">
    <source>
        <dbReference type="ARBA" id="ARBA00022842"/>
    </source>
</evidence>
<dbReference type="Pfam" id="PF00294">
    <property type="entry name" value="PfkB"/>
    <property type="match status" value="1"/>
</dbReference>
<evidence type="ECO:0000256" key="4">
    <source>
        <dbReference type="ARBA" id="ARBA00022679"/>
    </source>
</evidence>
<evidence type="ECO:0000256" key="8">
    <source>
        <dbReference type="ARBA" id="ARBA00022840"/>
    </source>
</evidence>
<keyword evidence="9 12" id="KW-0460">Magnesium</keyword>
<keyword evidence="12" id="KW-0963">Cytoplasm</keyword>
<feature type="binding site" evidence="12">
    <location>
        <position position="237"/>
    </location>
    <ligand>
        <name>K(+)</name>
        <dbReference type="ChEBI" id="CHEBI:29103"/>
    </ligand>
</feature>
<dbReference type="NCBIfam" id="TIGR02152">
    <property type="entry name" value="D_ribokin_bact"/>
    <property type="match status" value="1"/>
</dbReference>